<dbReference type="Pfam" id="PF13416">
    <property type="entry name" value="SBP_bac_8"/>
    <property type="match status" value="1"/>
</dbReference>
<dbReference type="InterPro" id="IPR050490">
    <property type="entry name" value="Bact_solute-bd_prot1"/>
</dbReference>
<proteinExistence type="predicted"/>
<protein>
    <submittedName>
        <fullName evidence="1">Carbohydrate ABC transporter periplasmic binding protein</fullName>
    </submittedName>
</protein>
<dbReference type="PANTHER" id="PTHR43649:SF12">
    <property type="entry name" value="DIACETYLCHITOBIOSE BINDING PROTEIN DASA"/>
    <property type="match status" value="1"/>
</dbReference>
<dbReference type="InterPro" id="IPR006059">
    <property type="entry name" value="SBP"/>
</dbReference>
<dbReference type="Gene3D" id="3.40.190.10">
    <property type="entry name" value="Periplasmic binding protein-like II"/>
    <property type="match status" value="2"/>
</dbReference>
<reference evidence="1" key="1">
    <citation type="journal article" date="2010" name="ISME J.">
        <title>Metagenome of the Mediterranean deep chlorophyll maximum studied by direct and fosmid library 454 pyrosequencing.</title>
        <authorList>
            <person name="Ghai R."/>
            <person name="Martin-Cuadrado A.B."/>
            <person name="Molto A.G."/>
            <person name="Heredia I.G."/>
            <person name="Cabrera R."/>
            <person name="Martin J."/>
            <person name="Verdu M."/>
            <person name="Deschamps P."/>
            <person name="Moreira D."/>
            <person name="Lopez-Garcia P."/>
            <person name="Mira A."/>
            <person name="Rodriguez-Valera F."/>
        </authorList>
    </citation>
    <scope>NUCLEOTIDE SEQUENCE</scope>
</reference>
<dbReference type="SUPFAM" id="SSF53850">
    <property type="entry name" value="Periplasmic binding protein-like II"/>
    <property type="match status" value="1"/>
</dbReference>
<accession>D6PCT5</accession>
<dbReference type="PANTHER" id="PTHR43649">
    <property type="entry name" value="ARABINOSE-BINDING PROTEIN-RELATED"/>
    <property type="match status" value="1"/>
</dbReference>
<dbReference type="EMBL" id="GU942986">
    <property type="protein sequence ID" value="ADD93536.1"/>
    <property type="molecule type" value="Genomic_DNA"/>
</dbReference>
<organism evidence="1">
    <name type="scientific">uncultured marine bacterium MedDCM-OCT-S04-C191</name>
    <dbReference type="NCBI Taxonomy" id="743053"/>
    <lineage>
        <taxon>Bacteria</taxon>
        <taxon>environmental samples</taxon>
    </lineage>
</organism>
<sequence length="432" mass="47985">MVGHVHAESYENVDPTGAEATVWYRVSRDNQIAFMDMLTKEFNNNNPFGIKITAVSAGHYGQIFTKFVNLIGTEELPDMVVGYQNQLALFNMPGAESLIDMNDLVKSKKWAMHPETMADIPDSFLAQDISSDFGNARLGFPPRRSMEILYANLDWLKELGYDDIPKNPKDFRAAACKASKQPFSGSKDPSAKSVGWEIGTDASRLGSVILAHGGETLDKSKGAYVFNNAQALSAAKLISEMSEEGCLRSATEKYGEQTDFGNGVALFTTGSSSGLPYYGKAVSKGSNFNWSIYAVPHTTSEPRGNLYGPSFAVTKKSDKRKQVAVWLWLREFLKPVNQAQFVRLTNYVPVRLSTMKLLDDYRKQNPQFDIIQELMKTAGSETPPSASYEEVRGLMKDALAEILSGADYVQIMQDLNEESNRLHMEALEQLKE</sequence>
<dbReference type="AlphaFoldDB" id="D6PCT5"/>
<evidence type="ECO:0000313" key="1">
    <source>
        <dbReference type="EMBL" id="ADD93536.1"/>
    </source>
</evidence>
<name>D6PCT5_9BACT</name>